<protein>
    <submittedName>
        <fullName evidence="1">Uncharacterized protein</fullName>
    </submittedName>
</protein>
<name>A0A8S5N4W6_9CAUD</name>
<evidence type="ECO:0000313" key="1">
    <source>
        <dbReference type="EMBL" id="DAD89741.1"/>
    </source>
</evidence>
<accession>A0A8S5N4W6</accession>
<reference evidence="1" key="1">
    <citation type="journal article" date="2021" name="Proc. Natl. Acad. Sci. U.S.A.">
        <title>A Catalog of Tens of Thousands of Viruses from Human Metagenomes Reveals Hidden Associations with Chronic Diseases.</title>
        <authorList>
            <person name="Tisza M.J."/>
            <person name="Buck C.B."/>
        </authorList>
    </citation>
    <scope>NUCLEOTIDE SEQUENCE</scope>
    <source>
        <strain evidence="1">CtWDo30</strain>
    </source>
</reference>
<dbReference type="EMBL" id="BK015068">
    <property type="protein sequence ID" value="DAD89741.1"/>
    <property type="molecule type" value="Genomic_DNA"/>
</dbReference>
<sequence>MNENKKEFVEVDEKRCEEVNNCMGVGTANGKRYCRGCGNVQPEGIPIGYADQSGLAPAT</sequence>
<proteinExistence type="predicted"/>
<organism evidence="1">
    <name type="scientific">Siphoviridae sp. ctWDo30</name>
    <dbReference type="NCBI Taxonomy" id="2826360"/>
    <lineage>
        <taxon>Viruses</taxon>
        <taxon>Duplodnaviria</taxon>
        <taxon>Heunggongvirae</taxon>
        <taxon>Uroviricota</taxon>
        <taxon>Caudoviricetes</taxon>
    </lineage>
</organism>